<accession>A0A401NTF1</accession>
<feature type="domain" description="JmjC" evidence="18">
    <location>
        <begin position="1302"/>
        <end position="1525"/>
    </location>
</feature>
<comment type="domain">
    <text evidence="16">Leu-Xaa-Xaa-Leu-Leu (LXXLL) motifs are known to mediate the association with nuclear receptors.</text>
</comment>
<comment type="cofactor">
    <cofactor evidence="16">
        <name>Fe(2+)</name>
        <dbReference type="ChEBI" id="CHEBI:29033"/>
    </cofactor>
    <text evidence="16">Binds 1 Fe(2+) ion per subunit.</text>
</comment>
<evidence type="ECO:0000256" key="1">
    <source>
        <dbReference type="ARBA" id="ARBA00004123"/>
    </source>
</evidence>
<dbReference type="STRING" id="75743.A0A401NTF1"/>
<dbReference type="GO" id="GO:0005737">
    <property type="term" value="C:cytoplasm"/>
    <property type="evidence" value="ECO:0007669"/>
    <property type="project" value="UniProtKB-SubCell"/>
</dbReference>
<keyword evidence="11" id="KW-0805">Transcription regulation</keyword>
<keyword evidence="10 16" id="KW-0408">Iron</keyword>
<dbReference type="GO" id="GO:0000118">
    <property type="term" value="C:histone deacetylase complex"/>
    <property type="evidence" value="ECO:0007669"/>
    <property type="project" value="UniProtKB-UniRule"/>
</dbReference>
<keyword evidence="12" id="KW-0804">Transcription</keyword>
<dbReference type="GO" id="GO:0006357">
    <property type="term" value="P:regulation of transcription by RNA polymerase II"/>
    <property type="evidence" value="ECO:0007669"/>
    <property type="project" value="TreeGrafter"/>
</dbReference>
<dbReference type="InterPro" id="IPR054503">
    <property type="entry name" value="KDM3AB_Tudor"/>
</dbReference>
<dbReference type="EMBL" id="BFAA01001352">
    <property type="protein sequence ID" value="GCB64156.1"/>
    <property type="molecule type" value="Genomic_DNA"/>
</dbReference>
<gene>
    <name evidence="19" type="ORF">scyTo_0004554</name>
</gene>
<evidence type="ECO:0000256" key="12">
    <source>
        <dbReference type="ARBA" id="ARBA00023163"/>
    </source>
</evidence>
<dbReference type="PROSITE" id="PS51184">
    <property type="entry name" value="JMJC"/>
    <property type="match status" value="1"/>
</dbReference>
<keyword evidence="3" id="KW-0963">Cytoplasm</keyword>
<keyword evidence="4 16" id="KW-0479">Metal-binding</keyword>
<keyword evidence="5" id="KW-0863">Zinc-finger</keyword>
<reference evidence="19 20" key="1">
    <citation type="journal article" date="2018" name="Nat. Ecol. Evol.">
        <title>Shark genomes provide insights into elasmobranch evolution and the origin of vertebrates.</title>
        <authorList>
            <person name="Hara Y"/>
            <person name="Yamaguchi K"/>
            <person name="Onimaru K"/>
            <person name="Kadota M"/>
            <person name="Koyanagi M"/>
            <person name="Keeley SD"/>
            <person name="Tatsumi K"/>
            <person name="Tanaka K"/>
            <person name="Motone F"/>
            <person name="Kageyama Y"/>
            <person name="Nozu R"/>
            <person name="Adachi N"/>
            <person name="Nishimura O"/>
            <person name="Nakagawa R"/>
            <person name="Tanegashima C"/>
            <person name="Kiyatake I"/>
            <person name="Matsumoto R"/>
            <person name="Murakumo K"/>
            <person name="Nishida K"/>
            <person name="Terakita A"/>
            <person name="Kuratani S"/>
            <person name="Sato K"/>
            <person name="Hyodo S Kuraku.S."/>
        </authorList>
    </citation>
    <scope>NUCLEOTIDE SEQUENCE [LARGE SCALE GENOMIC DNA]</scope>
</reference>
<dbReference type="InterPro" id="IPR003347">
    <property type="entry name" value="JmjC_dom"/>
</dbReference>
<comment type="caution">
    <text evidence="19">The sequence shown here is derived from an EMBL/GenBank/DDBJ whole genome shotgun (WGS) entry which is preliminary data.</text>
</comment>
<evidence type="ECO:0000313" key="20">
    <source>
        <dbReference type="Proteomes" id="UP000288216"/>
    </source>
</evidence>
<evidence type="ECO:0000256" key="3">
    <source>
        <dbReference type="ARBA" id="ARBA00022490"/>
    </source>
</evidence>
<dbReference type="PANTHER" id="PTHR12549:SF7">
    <property type="entry name" value="LYSINE-SPECIFIC DEMETHYLASE 3A"/>
    <property type="match status" value="1"/>
</dbReference>
<keyword evidence="6" id="KW-0862">Zinc</keyword>
<dbReference type="OMA" id="KSATHWC"/>
<dbReference type="GO" id="GO:0031490">
    <property type="term" value="F:chromatin DNA binding"/>
    <property type="evidence" value="ECO:0007669"/>
    <property type="project" value="TreeGrafter"/>
</dbReference>
<evidence type="ECO:0000256" key="4">
    <source>
        <dbReference type="ARBA" id="ARBA00022723"/>
    </source>
</evidence>
<name>A0A401NTF1_SCYTO</name>
<evidence type="ECO:0000256" key="7">
    <source>
        <dbReference type="ARBA" id="ARBA00022853"/>
    </source>
</evidence>
<dbReference type="Pfam" id="PF02373">
    <property type="entry name" value="JmjC"/>
    <property type="match status" value="1"/>
</dbReference>
<dbReference type="FunFam" id="2.60.120.650:FF:000004">
    <property type="entry name" value="Putative lysine-specific demethylase 3B"/>
    <property type="match status" value="1"/>
</dbReference>
<evidence type="ECO:0000256" key="11">
    <source>
        <dbReference type="ARBA" id="ARBA00023015"/>
    </source>
</evidence>
<dbReference type="GO" id="GO:0070988">
    <property type="term" value="P:demethylation"/>
    <property type="evidence" value="ECO:0007669"/>
    <property type="project" value="UniProtKB-UniRule"/>
</dbReference>
<evidence type="ECO:0000256" key="17">
    <source>
        <dbReference type="SAM" id="MobiDB-lite"/>
    </source>
</evidence>
<keyword evidence="9" id="KW-0560">Oxidoreductase</keyword>
<dbReference type="GO" id="GO:0008270">
    <property type="term" value="F:zinc ion binding"/>
    <property type="evidence" value="ECO:0007669"/>
    <property type="project" value="UniProtKB-KW"/>
</dbReference>
<dbReference type="SUPFAM" id="SSF51197">
    <property type="entry name" value="Clavaminate synthase-like"/>
    <property type="match status" value="1"/>
</dbReference>
<dbReference type="GO" id="GO:0003712">
    <property type="term" value="F:transcription coregulator activity"/>
    <property type="evidence" value="ECO:0007669"/>
    <property type="project" value="TreeGrafter"/>
</dbReference>
<evidence type="ECO:0000256" key="2">
    <source>
        <dbReference type="ARBA" id="ARBA00004496"/>
    </source>
</evidence>
<dbReference type="Pfam" id="PF22987">
    <property type="entry name" value="Tudor_KDM3B"/>
    <property type="match status" value="1"/>
</dbReference>
<dbReference type="Pfam" id="PF22988">
    <property type="entry name" value="PWWP_KDM3B"/>
    <property type="match status" value="1"/>
</dbReference>
<evidence type="ECO:0000256" key="16">
    <source>
        <dbReference type="RuleBase" id="RU369087"/>
    </source>
</evidence>
<comment type="catalytic activity">
    <reaction evidence="15 16">
        <text>N(6),N(6)-dimethyl-L-lysyl(9)-[histone H3] + 2 2-oxoglutarate + 2 O2 = L-lysyl(9)-[histone H3] + 2 formaldehyde + 2 succinate + 2 CO2</text>
        <dbReference type="Rhea" id="RHEA:60188"/>
        <dbReference type="Rhea" id="RHEA-COMP:15541"/>
        <dbReference type="Rhea" id="RHEA-COMP:15546"/>
        <dbReference type="ChEBI" id="CHEBI:15379"/>
        <dbReference type="ChEBI" id="CHEBI:16526"/>
        <dbReference type="ChEBI" id="CHEBI:16810"/>
        <dbReference type="ChEBI" id="CHEBI:16842"/>
        <dbReference type="ChEBI" id="CHEBI:29969"/>
        <dbReference type="ChEBI" id="CHEBI:30031"/>
        <dbReference type="ChEBI" id="CHEBI:61976"/>
        <dbReference type="EC" id="1.14.11.65"/>
    </reaction>
</comment>
<feature type="region of interest" description="Disordered" evidence="17">
    <location>
        <begin position="297"/>
        <end position="324"/>
    </location>
</feature>
<dbReference type="GO" id="GO:0140683">
    <property type="term" value="F:histone H3K9me/H3K9me2 demethylase activity"/>
    <property type="evidence" value="ECO:0007669"/>
    <property type="project" value="UniProtKB-EC"/>
</dbReference>
<protein>
    <recommendedName>
        <fullName evidence="16">Lysine-specific demethylase</fullName>
        <ecNumber evidence="16">1.14.11.65</ecNumber>
    </recommendedName>
</protein>
<dbReference type="EC" id="1.14.11.65" evidence="16"/>
<dbReference type="InterPro" id="IPR045109">
    <property type="entry name" value="LSDs-like"/>
</dbReference>
<evidence type="ECO:0000256" key="5">
    <source>
        <dbReference type="ARBA" id="ARBA00022771"/>
    </source>
</evidence>
<feature type="region of interest" description="Disordered" evidence="17">
    <location>
        <begin position="532"/>
        <end position="581"/>
    </location>
</feature>
<sequence>MERWHMPSLEQQQQQEGAAPLDLVGRRFLCVLTSFSREELERMSEWDWRAGIIRAASHKDLADPNLSVFLEFDESWCRWIKLHDEELRVFLIEHQLVLAERKSPRETTDGVQWPVLTFKCLMDKVGFGSVTPVEFLTDKYRMFLQDEIPLQPLKMNKDCWAKHLQDNEEICAKIKDWFIKKSTQELLLYGNSNLAGYKVKVFDLKSATHWCPATVTHQDSTTRLMQIKSKQFPEKQTVDPALIHMAFLHNEDIEALTNDEMEFDKSVKACCTKRKSADGHNDGGVKRKKCITLTERKERNSGVTEQSEDQCSYEQSPPSDAGSFTRHNNVKVSQFLESRTCHLNGLLTKEGIGNVKVAAPQKPKPLFGFGNSWNSFNHVFSTWATDNGRTLVVEDKPQPGTNFLTPLREAGPSPCAEPVFSGLQKPEHSSIQSRKETTTCSSFEVSRTIRAAQFIHSTLGDVLLGSAATTPESKDLRQTTPPPANSPPAITAVVPQGTVEEQRMGVELSERQFTPVSNRKVNPICPDSNRSTLFVDSHHKPPSAGGHSDTGGLDKRESWSGLSSNCTAKPSPTEVPFQTSRDSLPERCENEKSLHQEKVASVLTSEPSNCKVLLPAANTKAGTATSIQSHSPPAFNPSSVFSASSCGQHAATPSFGLSEHMEAKDSKALLASSRLHIDGNESDTESTTSDLSCSSGMSAELGFEPLTPKGLRNSAFHKTWSPSRRQKGEGGDLLRTTLFKGRGRTNASQSVLNDAQKVRALQQSGESFLQDGSCINTAPHLHKCRECRLASHHRYRDEADSTVFCRFFHFRKLHFNKHGVLRAEGFLSPNQCDPEALHLWIPPDGNVEGLDLDTSKYILANIGDHFCQLVMSEKEALKLVEPCKKIAWKRAVRGIREMCDACETTLFNIHWVCPKCGFGVCLDCYKIKKTNPQQDGKEEMFSWLKCANGHAHEPEKLMPTQIIPGSALYQIGNIVHSTRGKWGIKSNCPCTLRKNKPLVKPPMATETDQKFNTSEGSTCNKPATPECNSTPSVTSTSSNITAPFAATTLKKKEDSPFTWMMGLSDVKGSRQLPSLNREIKPVGLFDSLSAVSKPAASLQTFNSLLTLTPSSCSTTGSLRNLLSSSLGKSDTGSSSTSNLLDDIFASLVQSKPSSDGSKAPSKMCDNQDVPKPAPGKVLIFGSDTPHTWYCGGRLLCLQDPSNKNNWNIFRECWKQGHPVIVSGVHMKLREELWKPEAFGEEFGEQDADLVDCRTNTIIAGAKIRDFWDGFEDLSRRLATKEKEPMALKLKDWPPGEDFRDMMLSRFDDLMNNLPLPEYTKRDGKLNLASRLPEFFVRPDLGPKMYNAYGLLSAEDRKFGTTNLHLDVSDAANVMVYVGIPSGLPNHEEEILKTMEDGDADELTIKRFTESSQRPGALWHIYSAKDAEKIRDLLRKVAEEQDQENPPDHDPIHDQSWYLDRTLRKRLYQEYGVQGWAIVQYLGDVVFIPAGAPHQVHNLYSCIKVAEDFVSTEHVRHCFRLTQEFRHLSHTHTNHEDKLQVKNIIYHAVKDAVGMLKAHESSLLKTPV</sequence>
<evidence type="ECO:0000256" key="9">
    <source>
        <dbReference type="ARBA" id="ARBA00023002"/>
    </source>
</evidence>
<feature type="region of interest" description="Disordered" evidence="17">
    <location>
        <begin position="999"/>
        <end position="1035"/>
    </location>
</feature>
<evidence type="ECO:0000256" key="15">
    <source>
        <dbReference type="ARBA" id="ARBA00047648"/>
    </source>
</evidence>
<evidence type="ECO:0000256" key="8">
    <source>
        <dbReference type="ARBA" id="ARBA00022964"/>
    </source>
</evidence>
<organism evidence="19 20">
    <name type="scientific">Scyliorhinus torazame</name>
    <name type="common">Cloudy catshark</name>
    <name type="synonym">Catulus torazame</name>
    <dbReference type="NCBI Taxonomy" id="75743"/>
    <lineage>
        <taxon>Eukaryota</taxon>
        <taxon>Metazoa</taxon>
        <taxon>Chordata</taxon>
        <taxon>Craniata</taxon>
        <taxon>Vertebrata</taxon>
        <taxon>Chondrichthyes</taxon>
        <taxon>Elasmobranchii</taxon>
        <taxon>Galeomorphii</taxon>
        <taxon>Galeoidea</taxon>
        <taxon>Carcharhiniformes</taxon>
        <taxon>Scyliorhinidae</taxon>
        <taxon>Scyliorhinus</taxon>
    </lineage>
</organism>
<dbReference type="InterPro" id="IPR054504">
    <property type="entry name" value="PWWP_KDM3B"/>
</dbReference>
<evidence type="ECO:0000256" key="13">
    <source>
        <dbReference type="ARBA" id="ARBA00023242"/>
    </source>
</evidence>
<evidence type="ECO:0000256" key="6">
    <source>
        <dbReference type="ARBA" id="ARBA00022833"/>
    </source>
</evidence>
<proteinExistence type="inferred from homology"/>
<dbReference type="OrthoDB" id="1667110at2759"/>
<dbReference type="Pfam" id="PF22989">
    <property type="entry name" value="DUF7030"/>
    <property type="match status" value="1"/>
</dbReference>
<comment type="similarity">
    <text evidence="14 16">Belongs to the JHDM2 histone demethylase family.</text>
</comment>
<dbReference type="Gene3D" id="2.60.120.650">
    <property type="entry name" value="Cupin"/>
    <property type="match status" value="1"/>
</dbReference>
<keyword evidence="20" id="KW-1185">Reference proteome</keyword>
<feature type="region of interest" description="Disordered" evidence="17">
    <location>
        <begin position="471"/>
        <end position="490"/>
    </location>
</feature>
<dbReference type="InterPro" id="IPR054294">
    <property type="entry name" value="DUF7030"/>
</dbReference>
<dbReference type="SMART" id="SM00558">
    <property type="entry name" value="JmjC"/>
    <property type="match status" value="1"/>
</dbReference>
<keyword evidence="7" id="KW-0156">Chromatin regulator</keyword>
<evidence type="ECO:0000313" key="19">
    <source>
        <dbReference type="EMBL" id="GCB64156.1"/>
    </source>
</evidence>
<keyword evidence="13 16" id="KW-0539">Nucleus</keyword>
<feature type="compositionally biased region" description="Polar residues" evidence="17">
    <location>
        <begin position="1010"/>
        <end position="1021"/>
    </location>
</feature>
<evidence type="ECO:0000256" key="14">
    <source>
        <dbReference type="ARBA" id="ARBA00037987"/>
    </source>
</evidence>
<feature type="compositionally biased region" description="Polar residues" evidence="17">
    <location>
        <begin position="301"/>
        <end position="318"/>
    </location>
</feature>
<feature type="compositionally biased region" description="Polar residues" evidence="17">
    <location>
        <begin position="560"/>
        <end position="581"/>
    </location>
</feature>
<comment type="subcellular location">
    <subcellularLocation>
        <location evidence="2">Cytoplasm</location>
    </subcellularLocation>
    <subcellularLocation>
        <location evidence="1 16">Nucleus</location>
    </subcellularLocation>
</comment>
<evidence type="ECO:0000259" key="18">
    <source>
        <dbReference type="PROSITE" id="PS51184"/>
    </source>
</evidence>
<comment type="function">
    <text evidence="16">Histone demethylase that specifically demethylates 'Lys-9' of histone H3, thereby playing a central role in histone code.</text>
</comment>
<dbReference type="PANTHER" id="PTHR12549">
    <property type="entry name" value="JMJC DOMAIN-CONTAINING HISTONE DEMETHYLATION PROTEIN"/>
    <property type="match status" value="1"/>
</dbReference>
<comment type="domain">
    <text evidence="16">The JmjC domain and the C6-type zinc-finger are required for the demethylation activity.</text>
</comment>
<keyword evidence="8" id="KW-0223">Dioxygenase</keyword>
<dbReference type="GO" id="GO:0000785">
    <property type="term" value="C:chromatin"/>
    <property type="evidence" value="ECO:0007669"/>
    <property type="project" value="TreeGrafter"/>
</dbReference>
<dbReference type="Proteomes" id="UP000288216">
    <property type="component" value="Unassembled WGS sequence"/>
</dbReference>
<evidence type="ECO:0000256" key="10">
    <source>
        <dbReference type="ARBA" id="ARBA00023004"/>
    </source>
</evidence>